<organism evidence="3 4">
    <name type="scientific">Rasiella rasia</name>
    <dbReference type="NCBI Taxonomy" id="2744027"/>
    <lineage>
        <taxon>Bacteria</taxon>
        <taxon>Pseudomonadati</taxon>
        <taxon>Bacteroidota</taxon>
        <taxon>Flavobacteriia</taxon>
        <taxon>Flavobacteriales</taxon>
        <taxon>Flavobacteriaceae</taxon>
        <taxon>Rasiella</taxon>
    </lineage>
</organism>
<dbReference type="SUPFAM" id="SSF101967">
    <property type="entry name" value="Adhesin YadA, collagen-binding domain"/>
    <property type="match status" value="1"/>
</dbReference>
<evidence type="ECO:0000256" key="2">
    <source>
        <dbReference type="SAM" id="SignalP"/>
    </source>
</evidence>
<dbReference type="AlphaFoldDB" id="A0A6G6GIE2"/>
<feature type="chain" id="PRO_5026329960" evidence="2">
    <location>
        <begin position="21"/>
        <end position="1111"/>
    </location>
</feature>
<evidence type="ECO:0000256" key="1">
    <source>
        <dbReference type="SAM" id="Coils"/>
    </source>
</evidence>
<evidence type="ECO:0000313" key="3">
    <source>
        <dbReference type="EMBL" id="QIE58312.1"/>
    </source>
</evidence>
<evidence type="ECO:0000313" key="4">
    <source>
        <dbReference type="Proteomes" id="UP000505306"/>
    </source>
</evidence>
<keyword evidence="4" id="KW-1185">Reference proteome</keyword>
<dbReference type="Gene3D" id="2.150.10.10">
    <property type="entry name" value="Serralysin-like metalloprotease, C-terminal"/>
    <property type="match status" value="1"/>
</dbReference>
<protein>
    <submittedName>
        <fullName evidence="3">Uncharacterized protein</fullName>
    </submittedName>
</protein>
<proteinExistence type="predicted"/>
<dbReference type="Proteomes" id="UP000505306">
    <property type="component" value="Chromosome"/>
</dbReference>
<dbReference type="RefSeq" id="WP_164678319.1">
    <property type="nucleotide sequence ID" value="NZ_CP049057.1"/>
</dbReference>
<gene>
    <name evidence="3" type="ORF">G5B37_01625</name>
</gene>
<keyword evidence="1" id="KW-0175">Coiled coil</keyword>
<feature type="coiled-coil region" evidence="1">
    <location>
        <begin position="969"/>
        <end position="1003"/>
    </location>
</feature>
<reference evidence="3 4" key="1">
    <citation type="submission" date="2020-02" db="EMBL/GenBank/DDBJ databases">
        <title>Complete genome sequence of Flavobacteriaceae bacterium.</title>
        <authorList>
            <person name="Kim S.-J."/>
            <person name="Kim Y.-S."/>
            <person name="Kim K.-H."/>
        </authorList>
    </citation>
    <scope>NUCLEOTIDE SEQUENCE [LARGE SCALE GENOMIC DNA]</scope>
    <source>
        <strain evidence="3 4">RR4-40</strain>
    </source>
</reference>
<dbReference type="EMBL" id="CP049057">
    <property type="protein sequence ID" value="QIE58312.1"/>
    <property type="molecule type" value="Genomic_DNA"/>
</dbReference>
<keyword evidence="2" id="KW-0732">Signal</keyword>
<dbReference type="KEGG" id="mgel:G5B37_01625"/>
<dbReference type="InterPro" id="IPR011049">
    <property type="entry name" value="Serralysin-like_metalloprot_C"/>
</dbReference>
<feature type="signal peptide" evidence="2">
    <location>
        <begin position="1"/>
        <end position="20"/>
    </location>
</feature>
<name>A0A6G6GIE2_9FLAO</name>
<sequence length="1111" mass="115040">MKKHYFILTIFMLSILGVQAQTFNETMGTGSGVNITSGDFNTMYGDSTGSFITSGSRTTLLGYSAGRSVTTSELTAIGYLAGYSNTTGFDNTFIGYEAGRLTVNGGDNTFVGAESGENNTTGYDNTFVGEESGANNTTGYENTFIGEDAGFSNTTGYKNTFIGNEVGISSDVGYRNTGVGSESMSDVDDGHHNTGLGDSAAIDIGDGIYNTMVGAAAGVATEYADYNTFIGAQSGWDNNRTNNTSNANHNTYVGFSAGFTNREGQYNVGMGSLADFDNTNRSNTMFFGYNITASNNNVMGFGNNSFIDGPYSISLGIDHDVRGQNSIMMGYLGNMPALADYSVGIGDRVDIAENDVVGIGRSVNVDNQYAVAIGSTTVAQNDGAIVIGYTASSTDPGGLDPTNNIAIGNAANVQGRNAVAIGNAATAVNDNSMVLGGATNPLSVGIGTDAPNANASLDLVGFNKGLLVNRVTNAQRTNMETSPASGIALDLADEGLMVFDTEDDALYVWDGSDWVAFGSGTDDQTVDLFQLDGNNLELSLEDDGAAALQVDLSGYLDNTDNQTADVFQLNGNNLELSLEDDGAATQQVDLSGYLDNTDDQTADVFQLNGNNLELSLENDGAATQQVDLSGYLDNTDNQNIAGSGLAGTDLTIGISGGTSQTVDLSSLNDSGTDDQQLSIAGNSLDLEDGGSVDLSGYLDNTDNQNIAGSGLAGTDLTIGISGGASQTVDLSSLDDSGTDDQQLSIAGNSLDLEDGGSVDLSGYLDNTDNQNIAGSGLAGTDLTIGISGGASQTVDLSSLDDSGTDDQQLSIAGNSLNLEDGGSVDLSGYLDNTDNQNIAGSGLAGTNLTIGISGGASQTVDLSSLDDSGTDDQQLSIAGNSLNLEDGGSVDLSGYLDNTDNQNIAGSGLTGTDLTIGISGGASQTIDLSSLNNAGTDDQTLGNFLLTNEILSLAIEDGNVVNVSLAPLIQPLEDENAAQQAQIDALLANAAAQQALIDDLIDRVEALEDCACKTLDAPDFDPNTGGRAYLYQNVPNPFGNTTSIGYYIPFEHSRANLLITTTEGKVLSNIAIREFGEGTIEFNKSTLQSAMYFYTLYVDGERVDTKRMLVE</sequence>
<accession>A0A6G6GIE2</accession>